<name>X1MTM6_9ZZZZ</name>
<comment type="caution">
    <text evidence="3">The sequence shown here is derived from an EMBL/GenBank/DDBJ whole genome shotgun (WGS) entry which is preliminary data.</text>
</comment>
<sequence>MRYVIGLTGNIATGKSVVSRMLERLGARAIDADALAHELMEKG</sequence>
<dbReference type="Gene3D" id="3.40.50.300">
    <property type="entry name" value="P-loop containing nucleotide triphosphate hydrolases"/>
    <property type="match status" value="1"/>
</dbReference>
<dbReference type="GO" id="GO:0005524">
    <property type="term" value="F:ATP binding"/>
    <property type="evidence" value="ECO:0007669"/>
    <property type="project" value="UniProtKB-KW"/>
</dbReference>
<evidence type="ECO:0000313" key="3">
    <source>
        <dbReference type="EMBL" id="GAI34633.1"/>
    </source>
</evidence>
<dbReference type="AlphaFoldDB" id="X1MTM6"/>
<gene>
    <name evidence="3" type="ORF">S06H3_51215</name>
</gene>
<organism evidence="3">
    <name type="scientific">marine sediment metagenome</name>
    <dbReference type="NCBI Taxonomy" id="412755"/>
    <lineage>
        <taxon>unclassified sequences</taxon>
        <taxon>metagenomes</taxon>
        <taxon>ecological metagenomes</taxon>
    </lineage>
</organism>
<dbReference type="SUPFAM" id="SSF52540">
    <property type="entry name" value="P-loop containing nucleoside triphosphate hydrolases"/>
    <property type="match status" value="1"/>
</dbReference>
<accession>X1MTM6</accession>
<proteinExistence type="predicted"/>
<dbReference type="PROSITE" id="PS51219">
    <property type="entry name" value="DPCK"/>
    <property type="match status" value="1"/>
</dbReference>
<dbReference type="GO" id="GO:0015937">
    <property type="term" value="P:coenzyme A biosynthetic process"/>
    <property type="evidence" value="ECO:0007669"/>
    <property type="project" value="InterPro"/>
</dbReference>
<feature type="non-terminal residue" evidence="3">
    <location>
        <position position="43"/>
    </location>
</feature>
<evidence type="ECO:0000256" key="2">
    <source>
        <dbReference type="ARBA" id="ARBA00022840"/>
    </source>
</evidence>
<evidence type="ECO:0008006" key="4">
    <source>
        <dbReference type="Google" id="ProtNLM"/>
    </source>
</evidence>
<reference evidence="3" key="1">
    <citation type="journal article" date="2014" name="Front. Microbiol.">
        <title>High frequency of phylogenetically diverse reductive dehalogenase-homologous genes in deep subseafloor sedimentary metagenomes.</title>
        <authorList>
            <person name="Kawai M."/>
            <person name="Futagami T."/>
            <person name="Toyoda A."/>
            <person name="Takaki Y."/>
            <person name="Nishi S."/>
            <person name="Hori S."/>
            <person name="Arai W."/>
            <person name="Tsubouchi T."/>
            <person name="Morono Y."/>
            <person name="Uchiyama I."/>
            <person name="Ito T."/>
            <person name="Fujiyama A."/>
            <person name="Inagaki F."/>
            <person name="Takami H."/>
        </authorList>
    </citation>
    <scope>NUCLEOTIDE SEQUENCE</scope>
    <source>
        <strain evidence="3">Expedition CK06-06</strain>
    </source>
</reference>
<dbReference type="EMBL" id="BARV01032488">
    <property type="protein sequence ID" value="GAI34633.1"/>
    <property type="molecule type" value="Genomic_DNA"/>
</dbReference>
<evidence type="ECO:0000256" key="1">
    <source>
        <dbReference type="ARBA" id="ARBA00022741"/>
    </source>
</evidence>
<keyword evidence="1" id="KW-0547">Nucleotide-binding</keyword>
<dbReference type="InterPro" id="IPR001977">
    <property type="entry name" value="Depp_CoAkinase"/>
</dbReference>
<keyword evidence="2" id="KW-0067">ATP-binding</keyword>
<dbReference type="InterPro" id="IPR027417">
    <property type="entry name" value="P-loop_NTPase"/>
</dbReference>
<dbReference type="Pfam" id="PF01121">
    <property type="entry name" value="CoaE"/>
    <property type="match status" value="1"/>
</dbReference>
<dbReference type="GO" id="GO:0004140">
    <property type="term" value="F:dephospho-CoA kinase activity"/>
    <property type="evidence" value="ECO:0007669"/>
    <property type="project" value="InterPro"/>
</dbReference>
<protein>
    <recommendedName>
        <fullName evidence="4">Dephospho-CoA kinase</fullName>
    </recommendedName>
</protein>